<keyword evidence="1" id="KW-0812">Transmembrane</keyword>
<accession>A0A937G120</accession>
<organism evidence="2 3">
    <name type="scientific">Fulvivirga marina</name>
    <dbReference type="NCBI Taxonomy" id="2494733"/>
    <lineage>
        <taxon>Bacteria</taxon>
        <taxon>Pseudomonadati</taxon>
        <taxon>Bacteroidota</taxon>
        <taxon>Cytophagia</taxon>
        <taxon>Cytophagales</taxon>
        <taxon>Fulvivirgaceae</taxon>
        <taxon>Fulvivirga</taxon>
    </lineage>
</organism>
<comment type="caution">
    <text evidence="2">The sequence shown here is derived from an EMBL/GenBank/DDBJ whole genome shotgun (WGS) entry which is preliminary data.</text>
</comment>
<dbReference type="AlphaFoldDB" id="A0A937G120"/>
<gene>
    <name evidence="2" type="ORF">JMN32_17965</name>
</gene>
<keyword evidence="3" id="KW-1185">Reference proteome</keyword>
<dbReference type="Proteomes" id="UP000614216">
    <property type="component" value="Unassembled WGS sequence"/>
</dbReference>
<name>A0A937G120_9BACT</name>
<dbReference type="EMBL" id="JAEUGD010000059">
    <property type="protein sequence ID" value="MBL6448206.1"/>
    <property type="molecule type" value="Genomic_DNA"/>
</dbReference>
<reference evidence="2" key="1">
    <citation type="submission" date="2021-01" db="EMBL/GenBank/DDBJ databases">
        <title>Fulvivirga kasyanovii gen. nov., sp nov., a novel member of the phylum Bacteroidetes isolated from seawater in a mussel farm.</title>
        <authorList>
            <person name="Zhao L.-H."/>
            <person name="Wang Z.-J."/>
        </authorList>
    </citation>
    <scope>NUCLEOTIDE SEQUENCE</scope>
    <source>
        <strain evidence="2">29W222</strain>
    </source>
</reference>
<keyword evidence="1" id="KW-1133">Transmembrane helix</keyword>
<proteinExistence type="predicted"/>
<evidence type="ECO:0000256" key="1">
    <source>
        <dbReference type="SAM" id="Phobius"/>
    </source>
</evidence>
<evidence type="ECO:0000313" key="3">
    <source>
        <dbReference type="Proteomes" id="UP000614216"/>
    </source>
</evidence>
<evidence type="ECO:0000313" key="2">
    <source>
        <dbReference type="EMBL" id="MBL6448206.1"/>
    </source>
</evidence>
<feature type="transmembrane region" description="Helical" evidence="1">
    <location>
        <begin position="101"/>
        <end position="126"/>
    </location>
</feature>
<keyword evidence="1" id="KW-0472">Membrane</keyword>
<sequence>MDKEKMYTNVLRTLKSEDSLNEYELANKLFKSKRVTSDQIRTTYDLLDELLNKGLVNKKKLVKDSVTMDSGNIFESVDNRFSISLDGLTHLKSSSPKTAKATATAIVTTIKKIFIGVAVGLLVWWLTTQSGIF</sequence>
<protein>
    <submittedName>
        <fullName evidence="2">Uncharacterized protein</fullName>
    </submittedName>
</protein>